<name>A0A4C1U883_EUMVA</name>
<accession>A0A4C1U883</accession>
<comment type="caution">
    <text evidence="2">The sequence shown here is derived from an EMBL/GenBank/DDBJ whole genome shotgun (WGS) entry which is preliminary data.</text>
</comment>
<dbReference type="EMBL" id="BGZK01000142">
    <property type="protein sequence ID" value="GBP22612.1"/>
    <property type="molecule type" value="Genomic_DNA"/>
</dbReference>
<organism evidence="2 3">
    <name type="scientific">Eumeta variegata</name>
    <name type="common">Bagworm moth</name>
    <name type="synonym">Eumeta japonica</name>
    <dbReference type="NCBI Taxonomy" id="151549"/>
    <lineage>
        <taxon>Eukaryota</taxon>
        <taxon>Metazoa</taxon>
        <taxon>Ecdysozoa</taxon>
        <taxon>Arthropoda</taxon>
        <taxon>Hexapoda</taxon>
        <taxon>Insecta</taxon>
        <taxon>Pterygota</taxon>
        <taxon>Neoptera</taxon>
        <taxon>Endopterygota</taxon>
        <taxon>Lepidoptera</taxon>
        <taxon>Glossata</taxon>
        <taxon>Ditrysia</taxon>
        <taxon>Tineoidea</taxon>
        <taxon>Psychidae</taxon>
        <taxon>Oiketicinae</taxon>
        <taxon>Eumeta</taxon>
    </lineage>
</organism>
<evidence type="ECO:0000256" key="1">
    <source>
        <dbReference type="SAM" id="MobiDB-lite"/>
    </source>
</evidence>
<gene>
    <name evidence="2" type="ORF">EVAR_13892_1</name>
</gene>
<proteinExistence type="predicted"/>
<feature type="compositionally biased region" description="Polar residues" evidence="1">
    <location>
        <begin position="84"/>
        <end position="97"/>
    </location>
</feature>
<dbReference type="AlphaFoldDB" id="A0A4C1U883"/>
<dbReference type="OrthoDB" id="7487383at2759"/>
<reference evidence="2 3" key="1">
    <citation type="journal article" date="2019" name="Commun. Biol.">
        <title>The bagworm genome reveals a unique fibroin gene that provides high tensile strength.</title>
        <authorList>
            <person name="Kono N."/>
            <person name="Nakamura H."/>
            <person name="Ohtoshi R."/>
            <person name="Tomita M."/>
            <person name="Numata K."/>
            <person name="Arakawa K."/>
        </authorList>
    </citation>
    <scope>NUCLEOTIDE SEQUENCE [LARGE SCALE GENOMIC DNA]</scope>
</reference>
<feature type="region of interest" description="Disordered" evidence="1">
    <location>
        <begin position="1"/>
        <end position="35"/>
    </location>
</feature>
<dbReference type="Proteomes" id="UP000299102">
    <property type="component" value="Unassembled WGS sequence"/>
</dbReference>
<evidence type="ECO:0000313" key="2">
    <source>
        <dbReference type="EMBL" id="GBP22612.1"/>
    </source>
</evidence>
<feature type="compositionally biased region" description="Basic residues" evidence="1">
    <location>
        <begin position="57"/>
        <end position="70"/>
    </location>
</feature>
<evidence type="ECO:0000313" key="3">
    <source>
        <dbReference type="Proteomes" id="UP000299102"/>
    </source>
</evidence>
<protein>
    <submittedName>
        <fullName evidence="2">Uncharacterized protein</fullName>
    </submittedName>
</protein>
<sequence length="97" mass="10980">MEKSNHPTKRFGQLPKRSKPRIYPIPHSKPDNSEAIDDAEIAECLADSIETQCSHASARHRSYQSHRGRGSPKNFPRTQRRSGSRLTQRSPNASEIT</sequence>
<keyword evidence="3" id="KW-1185">Reference proteome</keyword>
<feature type="region of interest" description="Disordered" evidence="1">
    <location>
        <begin position="54"/>
        <end position="97"/>
    </location>
</feature>